<dbReference type="Pfam" id="PF12796">
    <property type="entry name" value="Ank_2"/>
    <property type="match status" value="1"/>
</dbReference>
<dbReference type="InterPro" id="IPR036498">
    <property type="entry name" value="Nfu/NifU_N_sf"/>
</dbReference>
<dbReference type="SUPFAM" id="SSF110836">
    <property type="entry name" value="Hypothetical protein SAV1430"/>
    <property type="match status" value="1"/>
</dbReference>
<proteinExistence type="inferred from homology"/>
<evidence type="ECO:0000313" key="5">
    <source>
        <dbReference type="Proteomes" id="UP000572268"/>
    </source>
</evidence>
<sequence>MYRCDGSQPASVLYYIEPNAMDYCPHTELCDCSCHCPCPCHETAARCCAAVDIGDKPLIDCVRDGHPAWWLKMAVTLGKWRELNRQESDTLDTALHVACQPSYHDSSLVEHLLRHGANPNITNAREETPLHIAAGSNNLSCTRLLYSYGSRVDLMDYKDRLPEDRTRDSRARFIAVSAEATPNPSAMIFTLEGRKPVLGQGAKSMSFEKTHCADSPLAASLFRVHGVDKVLLAARHATVTKSPETDWELLKPNVELVISQFFDIPNIKPVTPEAIEYTPEGQEQHNDDVINSIHEILEQRIKPFVEQDGGDVEFVSFDSESGELKIRLVGSCSGCPKSSVTLKFGIQRMVCHYIPEVKNVINIEEEEVVAEEEETAEAQA</sequence>
<comment type="similarity">
    <text evidence="1">Belongs to the NifU family.</text>
</comment>
<gene>
    <name evidence="4" type="primary">NU1_2</name>
    <name evidence="4" type="ORF">FOL46_009326</name>
</gene>
<dbReference type="Pfam" id="PF08712">
    <property type="entry name" value="Nfu_N"/>
    <property type="match status" value="1"/>
</dbReference>
<evidence type="ECO:0000259" key="3">
    <source>
        <dbReference type="SMART" id="SM00932"/>
    </source>
</evidence>
<dbReference type="PANTHER" id="PTHR11178">
    <property type="entry name" value="IRON-SULFUR CLUSTER SCAFFOLD PROTEIN NFU-RELATED"/>
    <property type="match status" value="1"/>
</dbReference>
<feature type="domain" description="Scaffold protein Nfu/NifU N-terminal" evidence="3">
    <location>
        <begin position="176"/>
        <end position="265"/>
    </location>
</feature>
<evidence type="ECO:0000313" key="4">
    <source>
        <dbReference type="EMBL" id="KAF4653171.1"/>
    </source>
</evidence>
<organism evidence="4 5">
    <name type="scientific">Perkinsus olseni</name>
    <name type="common">Perkinsus atlanticus</name>
    <dbReference type="NCBI Taxonomy" id="32597"/>
    <lineage>
        <taxon>Eukaryota</taxon>
        <taxon>Sar</taxon>
        <taxon>Alveolata</taxon>
        <taxon>Perkinsozoa</taxon>
        <taxon>Perkinsea</taxon>
        <taxon>Perkinsida</taxon>
        <taxon>Perkinsidae</taxon>
        <taxon>Perkinsus</taxon>
    </lineage>
</organism>
<evidence type="ECO:0000256" key="2">
    <source>
        <dbReference type="PROSITE-ProRule" id="PRU00023"/>
    </source>
</evidence>
<dbReference type="GO" id="GO:0051536">
    <property type="term" value="F:iron-sulfur cluster binding"/>
    <property type="evidence" value="ECO:0007669"/>
    <property type="project" value="InterPro"/>
</dbReference>
<dbReference type="InterPro" id="IPR034904">
    <property type="entry name" value="FSCA_dom_sf"/>
</dbReference>
<protein>
    <submittedName>
        <fullName evidence="4">NFU1 iron-sulfur cluster scaffold</fullName>
    </submittedName>
</protein>
<comment type="caution">
    <text evidence="4">The sequence shown here is derived from an EMBL/GenBank/DDBJ whole genome shotgun (WGS) entry which is preliminary data.</text>
</comment>
<feature type="repeat" description="ANK" evidence="2">
    <location>
        <begin position="125"/>
        <end position="157"/>
    </location>
</feature>
<dbReference type="InterPro" id="IPR001075">
    <property type="entry name" value="NIF_FeS_clus_asmbl_NifU_C"/>
</dbReference>
<dbReference type="PROSITE" id="PS50297">
    <property type="entry name" value="ANK_REP_REGION"/>
    <property type="match status" value="2"/>
</dbReference>
<dbReference type="Gene3D" id="1.25.40.20">
    <property type="entry name" value="Ankyrin repeat-containing domain"/>
    <property type="match status" value="1"/>
</dbReference>
<dbReference type="PANTHER" id="PTHR11178:SF1">
    <property type="entry name" value="NFU1 IRON-SULFUR CLUSTER SCAFFOLD HOMOLOG, MITOCHONDRIAL"/>
    <property type="match status" value="1"/>
</dbReference>
<dbReference type="InterPro" id="IPR014824">
    <property type="entry name" value="Nfu/NifU_N"/>
</dbReference>
<dbReference type="InterPro" id="IPR036770">
    <property type="entry name" value="Ankyrin_rpt-contain_sf"/>
</dbReference>
<dbReference type="GO" id="GO:0016226">
    <property type="term" value="P:iron-sulfur cluster assembly"/>
    <property type="evidence" value="ECO:0007669"/>
    <property type="project" value="InterPro"/>
</dbReference>
<dbReference type="SMART" id="SM00932">
    <property type="entry name" value="Nfu_N"/>
    <property type="match status" value="1"/>
</dbReference>
<dbReference type="Proteomes" id="UP000572268">
    <property type="component" value="Unassembled WGS sequence"/>
</dbReference>
<dbReference type="GO" id="GO:0005506">
    <property type="term" value="F:iron ion binding"/>
    <property type="evidence" value="ECO:0007669"/>
    <property type="project" value="InterPro"/>
</dbReference>
<dbReference type="SUPFAM" id="SSF48403">
    <property type="entry name" value="Ankyrin repeat"/>
    <property type="match status" value="1"/>
</dbReference>
<dbReference type="Gene3D" id="3.30.1370.70">
    <property type="entry name" value="Scaffold protein Nfu/NifU, N-terminal domain"/>
    <property type="match status" value="1"/>
</dbReference>
<keyword evidence="2" id="KW-0040">ANK repeat</keyword>
<evidence type="ECO:0000256" key="1">
    <source>
        <dbReference type="ARBA" id="ARBA00006420"/>
    </source>
</evidence>
<dbReference type="SUPFAM" id="SSF117916">
    <property type="entry name" value="Fe-S cluster assembly (FSCA) domain-like"/>
    <property type="match status" value="1"/>
</dbReference>
<dbReference type="InterPro" id="IPR002110">
    <property type="entry name" value="Ankyrin_rpt"/>
</dbReference>
<dbReference type="Gene3D" id="3.30.300.130">
    <property type="entry name" value="Fe-S cluster assembly (FSCA)"/>
    <property type="match status" value="1"/>
</dbReference>
<feature type="repeat" description="ANK" evidence="2">
    <location>
        <begin position="90"/>
        <end position="124"/>
    </location>
</feature>
<dbReference type="Pfam" id="PF01106">
    <property type="entry name" value="NifU"/>
    <property type="match status" value="1"/>
</dbReference>
<accession>A0A7J6L324</accession>
<dbReference type="PROSITE" id="PS50088">
    <property type="entry name" value="ANK_REPEAT"/>
    <property type="match status" value="2"/>
</dbReference>
<dbReference type="EMBL" id="JABANN010000836">
    <property type="protein sequence ID" value="KAF4653171.1"/>
    <property type="molecule type" value="Genomic_DNA"/>
</dbReference>
<dbReference type="AlphaFoldDB" id="A0A7J6L324"/>
<dbReference type="SMART" id="SM00248">
    <property type="entry name" value="ANK"/>
    <property type="match status" value="2"/>
</dbReference>
<reference evidence="4 5" key="1">
    <citation type="submission" date="2020-04" db="EMBL/GenBank/DDBJ databases">
        <title>Perkinsus olseni comparative genomics.</title>
        <authorList>
            <person name="Bogema D.R."/>
        </authorList>
    </citation>
    <scope>NUCLEOTIDE SEQUENCE [LARGE SCALE GENOMIC DNA]</scope>
    <source>
        <strain evidence="4">ATCC PRA-31</strain>
    </source>
</reference>
<name>A0A7J6L324_PEROL</name>